<dbReference type="AlphaFoldDB" id="Q0AML3"/>
<evidence type="ECO:0000313" key="4">
    <source>
        <dbReference type="EMBL" id="ABI66474.1"/>
    </source>
</evidence>
<gene>
    <name evidence="4" type="ordered locus">Mmar10_2182</name>
</gene>
<sequence length="242" mass="25591">MSTTLDRLLDGRVVLRQGRDGYRAGMDAGLLAAALDASEGEMLAEFGCGAGAALLCAAWRLTGASFVGVERDPEAAALAGENAAANGMGARVRVQNSDITQLGTSLKVDQVFFNPPFFDDPAALRPPKDEKRAAWLTGDVPFADWVRCAARALKAKGKLTLIHRADRLADILTALERSFGSVVIKPIHPRAGEPAKRVIVRATIGGKSPLVLLAPLILHDGESHSAEAHAILRGKAVLEMTP</sequence>
<dbReference type="GO" id="GO:0003676">
    <property type="term" value="F:nucleic acid binding"/>
    <property type="evidence" value="ECO:0007669"/>
    <property type="project" value="InterPro"/>
</dbReference>
<dbReference type="PROSITE" id="PS00092">
    <property type="entry name" value="N6_MTASE"/>
    <property type="match status" value="1"/>
</dbReference>
<evidence type="ECO:0000259" key="3">
    <source>
        <dbReference type="Pfam" id="PF05175"/>
    </source>
</evidence>
<dbReference type="InterPro" id="IPR007848">
    <property type="entry name" value="Small_mtfrase_dom"/>
</dbReference>
<dbReference type="GO" id="GO:0008170">
    <property type="term" value="F:N-methyltransferase activity"/>
    <property type="evidence" value="ECO:0007669"/>
    <property type="project" value="UniProtKB-ARBA"/>
</dbReference>
<dbReference type="KEGG" id="mmr:Mmar10_2182"/>
<feature type="domain" description="Methyltransferase small" evidence="3">
    <location>
        <begin position="29"/>
        <end position="182"/>
    </location>
</feature>
<dbReference type="Gene3D" id="3.40.50.150">
    <property type="entry name" value="Vaccinia Virus protein VP39"/>
    <property type="match status" value="1"/>
</dbReference>
<keyword evidence="1 4" id="KW-0489">Methyltransferase</keyword>
<proteinExistence type="predicted"/>
<evidence type="ECO:0000256" key="2">
    <source>
        <dbReference type="ARBA" id="ARBA00022691"/>
    </source>
</evidence>
<dbReference type="EMBL" id="CP000449">
    <property type="protein sequence ID" value="ABI66474.1"/>
    <property type="molecule type" value="Genomic_DNA"/>
</dbReference>
<name>Q0AML3_MARMM</name>
<dbReference type="RefSeq" id="WP_011644119.1">
    <property type="nucleotide sequence ID" value="NC_008347.1"/>
</dbReference>
<dbReference type="Pfam" id="PF05175">
    <property type="entry name" value="MTS"/>
    <property type="match status" value="1"/>
</dbReference>
<reference evidence="4 5" key="1">
    <citation type="submission" date="2006-08" db="EMBL/GenBank/DDBJ databases">
        <title>Complete sequence of Maricaulis maris MCS10.</title>
        <authorList>
            <consortium name="US DOE Joint Genome Institute"/>
            <person name="Copeland A."/>
            <person name="Lucas S."/>
            <person name="Lapidus A."/>
            <person name="Barry K."/>
            <person name="Detter J.C."/>
            <person name="Glavina del Rio T."/>
            <person name="Hammon N."/>
            <person name="Israni S."/>
            <person name="Dalin E."/>
            <person name="Tice H."/>
            <person name="Pitluck S."/>
            <person name="Saunders E."/>
            <person name="Brettin T."/>
            <person name="Bruce D."/>
            <person name="Han C."/>
            <person name="Tapia R."/>
            <person name="Gilna P."/>
            <person name="Schmutz J."/>
            <person name="Larimer F."/>
            <person name="Land M."/>
            <person name="Hauser L."/>
            <person name="Kyrpides N."/>
            <person name="Mikhailova N."/>
            <person name="Viollier P."/>
            <person name="Stephens C."/>
            <person name="Richardson P."/>
        </authorList>
    </citation>
    <scope>NUCLEOTIDE SEQUENCE [LARGE SCALE GENOMIC DNA]</scope>
    <source>
        <strain evidence="4 5">MCS10</strain>
    </source>
</reference>
<dbReference type="InterPro" id="IPR050210">
    <property type="entry name" value="tRNA_Adenine-N(6)_MTase"/>
</dbReference>
<keyword evidence="4" id="KW-0808">Transferase</keyword>
<accession>Q0AML3</accession>
<keyword evidence="5" id="KW-1185">Reference proteome</keyword>
<dbReference type="STRING" id="394221.Mmar10_2182"/>
<evidence type="ECO:0000313" key="5">
    <source>
        <dbReference type="Proteomes" id="UP000001964"/>
    </source>
</evidence>
<protein>
    <submittedName>
        <fullName evidence="4">Methyltransferase small</fullName>
    </submittedName>
</protein>
<organism evidence="4 5">
    <name type="scientific">Maricaulis maris (strain MCS10)</name>
    <name type="common">Caulobacter maris</name>
    <dbReference type="NCBI Taxonomy" id="394221"/>
    <lineage>
        <taxon>Bacteria</taxon>
        <taxon>Pseudomonadati</taxon>
        <taxon>Pseudomonadota</taxon>
        <taxon>Alphaproteobacteria</taxon>
        <taxon>Maricaulales</taxon>
        <taxon>Maricaulaceae</taxon>
        <taxon>Maricaulis</taxon>
    </lineage>
</organism>
<dbReference type="GO" id="GO:0032259">
    <property type="term" value="P:methylation"/>
    <property type="evidence" value="ECO:0007669"/>
    <property type="project" value="UniProtKB-KW"/>
</dbReference>
<dbReference type="PANTHER" id="PTHR47739">
    <property type="entry name" value="TRNA1(VAL) (ADENINE(37)-N6)-METHYLTRANSFERASE"/>
    <property type="match status" value="1"/>
</dbReference>
<dbReference type="HOGENOM" id="CLU_061983_1_1_5"/>
<dbReference type="PANTHER" id="PTHR47739:SF1">
    <property type="entry name" value="TRNA1(VAL) (ADENINE(37)-N6)-METHYLTRANSFERASE"/>
    <property type="match status" value="1"/>
</dbReference>
<dbReference type="InterPro" id="IPR029063">
    <property type="entry name" value="SAM-dependent_MTases_sf"/>
</dbReference>
<dbReference type="GO" id="GO:0008757">
    <property type="term" value="F:S-adenosylmethionine-dependent methyltransferase activity"/>
    <property type="evidence" value="ECO:0007669"/>
    <property type="project" value="UniProtKB-ARBA"/>
</dbReference>
<evidence type="ECO:0000256" key="1">
    <source>
        <dbReference type="ARBA" id="ARBA00022603"/>
    </source>
</evidence>
<keyword evidence="2" id="KW-0949">S-adenosyl-L-methionine</keyword>
<dbReference type="eggNOG" id="COG4123">
    <property type="taxonomic scope" value="Bacteria"/>
</dbReference>
<dbReference type="OrthoDB" id="5489421at2"/>
<dbReference type="Proteomes" id="UP000001964">
    <property type="component" value="Chromosome"/>
</dbReference>
<dbReference type="SUPFAM" id="SSF53335">
    <property type="entry name" value="S-adenosyl-L-methionine-dependent methyltransferases"/>
    <property type="match status" value="1"/>
</dbReference>
<dbReference type="InterPro" id="IPR002052">
    <property type="entry name" value="DNA_methylase_N6_adenine_CS"/>
</dbReference>